<organism evidence="2 3">
    <name type="scientific">Streblomastix strix</name>
    <dbReference type="NCBI Taxonomy" id="222440"/>
    <lineage>
        <taxon>Eukaryota</taxon>
        <taxon>Metamonada</taxon>
        <taxon>Preaxostyla</taxon>
        <taxon>Oxymonadida</taxon>
        <taxon>Streblomastigidae</taxon>
        <taxon>Streblomastix</taxon>
    </lineage>
</organism>
<reference evidence="2 3" key="1">
    <citation type="submission" date="2019-03" db="EMBL/GenBank/DDBJ databases">
        <title>Single cell metagenomics reveals metabolic interactions within the superorganism composed of flagellate Streblomastix strix and complex community of Bacteroidetes bacteria on its surface.</title>
        <authorList>
            <person name="Treitli S.C."/>
            <person name="Kolisko M."/>
            <person name="Husnik F."/>
            <person name="Keeling P."/>
            <person name="Hampl V."/>
        </authorList>
    </citation>
    <scope>NUCLEOTIDE SEQUENCE [LARGE SCALE GENOMIC DNA]</scope>
    <source>
        <strain evidence="2">ST1C</strain>
    </source>
</reference>
<evidence type="ECO:0000313" key="3">
    <source>
        <dbReference type="Proteomes" id="UP000324800"/>
    </source>
</evidence>
<accession>A0A5J4W567</accession>
<name>A0A5J4W567_9EUKA</name>
<gene>
    <name evidence="2" type="ORF">EZS28_014456</name>
</gene>
<evidence type="ECO:0000313" key="2">
    <source>
        <dbReference type="EMBL" id="KAA6390018.1"/>
    </source>
</evidence>
<comment type="caution">
    <text evidence="2">The sequence shown here is derived from an EMBL/GenBank/DDBJ whole genome shotgun (WGS) entry which is preliminary data.</text>
</comment>
<feature type="compositionally biased region" description="Basic and acidic residues" evidence="1">
    <location>
        <begin position="57"/>
        <end position="73"/>
    </location>
</feature>
<sequence>MKLMMKMMKPQKLKEAKMNQMNNMYQESYVYYYYNVGEYYKLLYECEYGDDDDDDKGVEVREGGEEDKGTIRV</sequence>
<dbReference type="AlphaFoldDB" id="A0A5J4W567"/>
<evidence type="ECO:0000256" key="1">
    <source>
        <dbReference type="SAM" id="MobiDB-lite"/>
    </source>
</evidence>
<dbReference type="Proteomes" id="UP000324800">
    <property type="component" value="Unassembled WGS sequence"/>
</dbReference>
<dbReference type="EMBL" id="SNRW01003377">
    <property type="protein sequence ID" value="KAA6390018.1"/>
    <property type="molecule type" value="Genomic_DNA"/>
</dbReference>
<feature type="region of interest" description="Disordered" evidence="1">
    <location>
        <begin position="51"/>
        <end position="73"/>
    </location>
</feature>
<proteinExistence type="predicted"/>
<protein>
    <submittedName>
        <fullName evidence="2">Uncharacterized protein</fullName>
    </submittedName>
</protein>